<sequence>MNGSVSTLLFAEDNIITAAVAAVSRILMKARGWEGCWDNFTIQEWNIVIAKSDTTQRRYESSHCITSKKEIRKLRAKNTNLKKK</sequence>
<reference evidence="1" key="1">
    <citation type="submission" date="2023-07" db="EMBL/GenBank/DDBJ databases">
        <authorList>
            <consortium name="CYATHOMIX"/>
        </authorList>
    </citation>
    <scope>NUCLEOTIDE SEQUENCE</scope>
    <source>
        <strain evidence="1">N/A</strain>
    </source>
</reference>
<dbReference type="Proteomes" id="UP001176961">
    <property type="component" value="Unassembled WGS sequence"/>
</dbReference>
<dbReference type="AlphaFoldDB" id="A0AA36GG19"/>
<name>A0AA36GG19_CYLNA</name>
<protein>
    <submittedName>
        <fullName evidence="1">Uncharacterized protein</fullName>
    </submittedName>
</protein>
<dbReference type="EMBL" id="CATQJL010000112">
    <property type="protein sequence ID" value="CAJ0593289.1"/>
    <property type="molecule type" value="Genomic_DNA"/>
</dbReference>
<keyword evidence="2" id="KW-1185">Reference proteome</keyword>
<organism evidence="1 2">
    <name type="scientific">Cylicocyclus nassatus</name>
    <name type="common">Nematode worm</name>
    <dbReference type="NCBI Taxonomy" id="53992"/>
    <lineage>
        <taxon>Eukaryota</taxon>
        <taxon>Metazoa</taxon>
        <taxon>Ecdysozoa</taxon>
        <taxon>Nematoda</taxon>
        <taxon>Chromadorea</taxon>
        <taxon>Rhabditida</taxon>
        <taxon>Rhabditina</taxon>
        <taxon>Rhabditomorpha</taxon>
        <taxon>Strongyloidea</taxon>
        <taxon>Strongylidae</taxon>
        <taxon>Cylicocyclus</taxon>
    </lineage>
</organism>
<proteinExistence type="predicted"/>
<comment type="caution">
    <text evidence="1">The sequence shown here is derived from an EMBL/GenBank/DDBJ whole genome shotgun (WGS) entry which is preliminary data.</text>
</comment>
<evidence type="ECO:0000313" key="1">
    <source>
        <dbReference type="EMBL" id="CAJ0593289.1"/>
    </source>
</evidence>
<accession>A0AA36GG19</accession>
<evidence type="ECO:0000313" key="2">
    <source>
        <dbReference type="Proteomes" id="UP001176961"/>
    </source>
</evidence>
<gene>
    <name evidence="1" type="ORF">CYNAS_LOCUS5272</name>
</gene>